<sequence length="404" mass="43322">MEQQLEQSKLHPRSTGQTILLIAGILLIAFNLRPAITSVGPVIGAIRSDLQLSNGLAGFLTTLPLLSFALLSPVAPKIGKRLGNERTLWLGLAVLLFGIVIRSFGTITFLMIGTALVGVGIAICNVLLPGLVKHKFPAHAGLMTSVYTTSMSVFAALASGVSVPLSHTMPGGWNTSFLVWGGLALIAMMVWAPQLLHQNTAAVKSISLTEQPIWRSRVAWQVTFFMGLQSFLFYSSIAWFPDILTSHGMNLSTAGWMLSIMQFAGLPSTFLTPVFAEKLKSQRPLVCGLVLVYLLGMIGLLLGGTTPILVISVLLIGIGQGASISLALTFIGLRTTHMEQAAALSGMAQSLGYLLAAVGPFMIGILFDYTHSWTPSIIIFIIILFFMFLSGMRAGRNVYISDPS</sequence>
<evidence type="ECO:0000313" key="8">
    <source>
        <dbReference type="EMBL" id="KEP25486.1"/>
    </source>
</evidence>
<dbReference type="AlphaFoldDB" id="A0A081L8B0"/>
<keyword evidence="4 6" id="KW-1133">Transmembrane helix</keyword>
<dbReference type="Proteomes" id="UP000028091">
    <property type="component" value="Unassembled WGS sequence"/>
</dbReference>
<evidence type="ECO:0000256" key="4">
    <source>
        <dbReference type="ARBA" id="ARBA00022989"/>
    </source>
</evidence>
<dbReference type="InterPro" id="IPR020846">
    <property type="entry name" value="MFS_dom"/>
</dbReference>
<accession>A0A081L8B0</accession>
<keyword evidence="3 6" id="KW-0812">Transmembrane</keyword>
<dbReference type="GO" id="GO:0022857">
    <property type="term" value="F:transmembrane transporter activity"/>
    <property type="evidence" value="ECO:0007669"/>
    <property type="project" value="InterPro"/>
</dbReference>
<dbReference type="RefSeq" id="WP_034323906.1">
    <property type="nucleotide sequence ID" value="NZ_JOTP01000022.1"/>
</dbReference>
<feature type="transmembrane region" description="Helical" evidence="6">
    <location>
        <begin position="308"/>
        <end position="331"/>
    </location>
</feature>
<feature type="transmembrane region" description="Helical" evidence="6">
    <location>
        <begin position="144"/>
        <end position="165"/>
    </location>
</feature>
<dbReference type="InterPro" id="IPR011701">
    <property type="entry name" value="MFS"/>
</dbReference>
<dbReference type="EMBL" id="JOTP01000022">
    <property type="protein sequence ID" value="KEP25486.1"/>
    <property type="molecule type" value="Genomic_DNA"/>
</dbReference>
<dbReference type="CDD" id="cd17339">
    <property type="entry name" value="MFS_NIMT_CynX_like"/>
    <property type="match status" value="1"/>
</dbReference>
<organism evidence="8 9">
    <name type="scientific">Bacillus zhangzhouensis</name>
    <dbReference type="NCBI Taxonomy" id="1178540"/>
    <lineage>
        <taxon>Bacteria</taxon>
        <taxon>Bacillati</taxon>
        <taxon>Bacillota</taxon>
        <taxon>Bacilli</taxon>
        <taxon>Bacillales</taxon>
        <taxon>Bacillaceae</taxon>
        <taxon>Bacillus</taxon>
    </lineage>
</organism>
<dbReference type="InterPro" id="IPR004747">
    <property type="entry name" value="CynX-like"/>
</dbReference>
<dbReference type="PROSITE" id="PS50850">
    <property type="entry name" value="MFS"/>
    <property type="match status" value="1"/>
</dbReference>
<comment type="subcellular location">
    <subcellularLocation>
        <location evidence="1">Cell membrane</location>
        <topology evidence="1">Multi-pass membrane protein</topology>
    </subcellularLocation>
</comment>
<protein>
    <submittedName>
        <fullName evidence="8">Transporter</fullName>
    </submittedName>
</protein>
<feature type="transmembrane region" description="Helical" evidence="6">
    <location>
        <begin position="18"/>
        <end position="36"/>
    </location>
</feature>
<name>A0A081L8B0_9BACI</name>
<evidence type="ECO:0000256" key="1">
    <source>
        <dbReference type="ARBA" id="ARBA00004651"/>
    </source>
</evidence>
<dbReference type="InterPro" id="IPR036259">
    <property type="entry name" value="MFS_trans_sf"/>
</dbReference>
<evidence type="ECO:0000256" key="2">
    <source>
        <dbReference type="ARBA" id="ARBA00022448"/>
    </source>
</evidence>
<keyword evidence="5 6" id="KW-0472">Membrane</keyword>
<keyword evidence="9" id="KW-1185">Reference proteome</keyword>
<evidence type="ECO:0000313" key="9">
    <source>
        <dbReference type="Proteomes" id="UP000028091"/>
    </source>
</evidence>
<dbReference type="InterPro" id="IPR052524">
    <property type="entry name" value="MFS_Cyanate_Porter"/>
</dbReference>
<dbReference type="GO" id="GO:0005886">
    <property type="term" value="C:plasma membrane"/>
    <property type="evidence" value="ECO:0007669"/>
    <property type="project" value="UniProtKB-SubCell"/>
</dbReference>
<dbReference type="OrthoDB" id="9797740at2"/>
<evidence type="ECO:0000259" key="7">
    <source>
        <dbReference type="PROSITE" id="PS50850"/>
    </source>
</evidence>
<gene>
    <name evidence="8" type="ORF">BA70_08805</name>
</gene>
<evidence type="ECO:0000256" key="5">
    <source>
        <dbReference type="ARBA" id="ARBA00023136"/>
    </source>
</evidence>
<feature type="transmembrane region" description="Helical" evidence="6">
    <location>
        <begin position="87"/>
        <end position="104"/>
    </location>
</feature>
<dbReference type="NCBIfam" id="TIGR00896">
    <property type="entry name" value="CynX"/>
    <property type="match status" value="1"/>
</dbReference>
<dbReference type="PANTHER" id="PTHR23523">
    <property type="match status" value="1"/>
</dbReference>
<reference evidence="8 9" key="1">
    <citation type="submission" date="2012-09" db="EMBL/GenBank/DDBJ databases">
        <title>Genome Sequence of Bacillus sp. DW5-4.</title>
        <authorList>
            <person name="Lai Q."/>
            <person name="Liu Y."/>
            <person name="Shao Z."/>
        </authorList>
    </citation>
    <scope>NUCLEOTIDE SEQUENCE [LARGE SCALE GENOMIC DNA]</scope>
    <source>
        <strain evidence="8 9">DW5-4</strain>
    </source>
</reference>
<dbReference type="eggNOG" id="COG2807">
    <property type="taxonomic scope" value="Bacteria"/>
</dbReference>
<proteinExistence type="predicted"/>
<feature type="transmembrane region" description="Helical" evidence="6">
    <location>
        <begin position="56"/>
        <end position="75"/>
    </location>
</feature>
<evidence type="ECO:0000256" key="6">
    <source>
        <dbReference type="SAM" id="Phobius"/>
    </source>
</evidence>
<comment type="caution">
    <text evidence="8">The sequence shown here is derived from an EMBL/GenBank/DDBJ whole genome shotgun (WGS) entry which is preliminary data.</text>
</comment>
<dbReference type="Gene3D" id="1.20.1250.20">
    <property type="entry name" value="MFS general substrate transporter like domains"/>
    <property type="match status" value="1"/>
</dbReference>
<keyword evidence="2" id="KW-0813">Transport</keyword>
<feature type="transmembrane region" description="Helical" evidence="6">
    <location>
        <begin position="284"/>
        <end position="302"/>
    </location>
</feature>
<dbReference type="SUPFAM" id="SSF103473">
    <property type="entry name" value="MFS general substrate transporter"/>
    <property type="match status" value="1"/>
</dbReference>
<feature type="transmembrane region" description="Helical" evidence="6">
    <location>
        <begin position="253"/>
        <end position="272"/>
    </location>
</feature>
<dbReference type="PANTHER" id="PTHR23523:SF2">
    <property type="entry name" value="2-NITROIMIDAZOLE TRANSPORTER"/>
    <property type="match status" value="1"/>
</dbReference>
<feature type="transmembrane region" description="Helical" evidence="6">
    <location>
        <begin position="218"/>
        <end position="241"/>
    </location>
</feature>
<evidence type="ECO:0000256" key="3">
    <source>
        <dbReference type="ARBA" id="ARBA00022692"/>
    </source>
</evidence>
<feature type="transmembrane region" description="Helical" evidence="6">
    <location>
        <begin position="177"/>
        <end position="197"/>
    </location>
</feature>
<feature type="transmembrane region" description="Helical" evidence="6">
    <location>
        <begin position="110"/>
        <end position="132"/>
    </location>
</feature>
<feature type="transmembrane region" description="Helical" evidence="6">
    <location>
        <begin position="343"/>
        <end position="367"/>
    </location>
</feature>
<dbReference type="Pfam" id="PF07690">
    <property type="entry name" value="MFS_1"/>
    <property type="match status" value="1"/>
</dbReference>
<feature type="domain" description="Major facilitator superfamily (MFS) profile" evidence="7">
    <location>
        <begin position="17"/>
        <end position="394"/>
    </location>
</feature>
<feature type="transmembrane region" description="Helical" evidence="6">
    <location>
        <begin position="373"/>
        <end position="391"/>
    </location>
</feature>